<name>A0A0K9NSK7_ZOSMR</name>
<protein>
    <submittedName>
        <fullName evidence="1">Uncharacterized protein</fullName>
    </submittedName>
</protein>
<accession>A0A0K9NSK7</accession>
<organism evidence="1 2">
    <name type="scientific">Zostera marina</name>
    <name type="common">Eelgrass</name>
    <dbReference type="NCBI Taxonomy" id="29655"/>
    <lineage>
        <taxon>Eukaryota</taxon>
        <taxon>Viridiplantae</taxon>
        <taxon>Streptophyta</taxon>
        <taxon>Embryophyta</taxon>
        <taxon>Tracheophyta</taxon>
        <taxon>Spermatophyta</taxon>
        <taxon>Magnoliopsida</taxon>
        <taxon>Liliopsida</taxon>
        <taxon>Zosteraceae</taxon>
        <taxon>Zostera</taxon>
    </lineage>
</organism>
<evidence type="ECO:0000313" key="2">
    <source>
        <dbReference type="Proteomes" id="UP000036987"/>
    </source>
</evidence>
<proteinExistence type="predicted"/>
<dbReference type="PANTHER" id="PTHR33645:SF2">
    <property type="entry name" value="FAMILY PROTEIN, PUTATIVE (DUF3754)-RELATED"/>
    <property type="match status" value="1"/>
</dbReference>
<sequence>MYAFNNLITISSSNSISNSRRLAVVSEPSRFASSPPQVPVEKNLPYRSADKAEFASKRGDRGGTEKRIFGIHVPREKYIPIPKGELLDGILSSLFESNEDADDFARFYRYLDSILHAEHKFLLEELRLDYSLTTDEKQSNDQEETERLLSSLTLLEDSTWNMRINEHVETDVNGSVECNEEDMMGSKFEKETTTSDNIPRENAAANFQLGFMKLLQDAKFEEISANDLLLTRTLKTDYLLTLPIYVDWKKALESNAVIFRRGYATERQNGLLVVEKLDYLQSEFLKAIFFLLSRPLEKLGLWLSEALNRSNKIKELSTWVENTKIRFTNQSLIQNIRNFIEERHANEVDDAKNTDTDLPIWIAAQKAVPLYEGFLSSVGPRGRLMRKLLTWTGSIPSSPEVSFQMNEENKYKEVYLRPNFLPRVTLSDIWRPATDEYCGNNLWEKLKTIFSVLFSKSVLEEPAFQELILLYTDYSTINESQSNREFLPLNLKIYENIPIPDLPVIFPHKKLSFRIIDTIRLDIASILGLLAYLVNYKFETIISTPSAFLLDFVSVSALVLFASRVVLGYKQTWDRYQLLVNRTLYEKTLASGFGSVHFLLDASEQQQHKEAILVYALILHLEKYEMNTCHASVKDSCERFLFEQFGEKVDMPIENGIETLTRLGIVNECSSEETLKLKSLPCFEACDILKQHWDKLLHPS</sequence>
<dbReference type="Proteomes" id="UP000036987">
    <property type="component" value="Unassembled WGS sequence"/>
</dbReference>
<dbReference type="AlphaFoldDB" id="A0A0K9NSK7"/>
<dbReference type="InterPro" id="IPR022227">
    <property type="entry name" value="DUF3754"/>
</dbReference>
<dbReference type="Pfam" id="PF12576">
    <property type="entry name" value="DUF3754"/>
    <property type="match status" value="1"/>
</dbReference>
<dbReference type="OrthoDB" id="2020015at2759"/>
<evidence type="ECO:0000313" key="1">
    <source>
        <dbReference type="EMBL" id="KMZ59749.1"/>
    </source>
</evidence>
<dbReference type="EMBL" id="LFYR01001739">
    <property type="protein sequence ID" value="KMZ59749.1"/>
    <property type="molecule type" value="Genomic_DNA"/>
</dbReference>
<dbReference type="PANTHER" id="PTHR33645">
    <property type="entry name" value="AMINOPEPTIDASE (DUF3754)"/>
    <property type="match status" value="1"/>
</dbReference>
<dbReference type="OMA" id="PDSHNRI"/>
<comment type="caution">
    <text evidence="1">The sequence shown here is derived from an EMBL/GenBank/DDBJ whole genome shotgun (WGS) entry which is preliminary data.</text>
</comment>
<gene>
    <name evidence="1" type="ORF">ZOSMA_65G00820</name>
</gene>
<reference evidence="2" key="1">
    <citation type="journal article" date="2016" name="Nature">
        <title>The genome of the seagrass Zostera marina reveals angiosperm adaptation to the sea.</title>
        <authorList>
            <person name="Olsen J.L."/>
            <person name="Rouze P."/>
            <person name="Verhelst B."/>
            <person name="Lin Y.-C."/>
            <person name="Bayer T."/>
            <person name="Collen J."/>
            <person name="Dattolo E."/>
            <person name="De Paoli E."/>
            <person name="Dittami S."/>
            <person name="Maumus F."/>
            <person name="Michel G."/>
            <person name="Kersting A."/>
            <person name="Lauritano C."/>
            <person name="Lohaus R."/>
            <person name="Toepel M."/>
            <person name="Tonon T."/>
            <person name="Vanneste K."/>
            <person name="Amirebrahimi M."/>
            <person name="Brakel J."/>
            <person name="Bostroem C."/>
            <person name="Chovatia M."/>
            <person name="Grimwood J."/>
            <person name="Jenkins J.W."/>
            <person name="Jueterbock A."/>
            <person name="Mraz A."/>
            <person name="Stam W.T."/>
            <person name="Tice H."/>
            <person name="Bornberg-Bauer E."/>
            <person name="Green P.J."/>
            <person name="Pearson G.A."/>
            <person name="Procaccini G."/>
            <person name="Duarte C.M."/>
            <person name="Schmutz J."/>
            <person name="Reusch T.B.H."/>
            <person name="Van de Peer Y."/>
        </authorList>
    </citation>
    <scope>NUCLEOTIDE SEQUENCE [LARGE SCALE GENOMIC DNA]</scope>
    <source>
        <strain evidence="2">cv. Finnish</strain>
    </source>
</reference>
<keyword evidence="2" id="KW-1185">Reference proteome</keyword>
<dbReference type="STRING" id="29655.A0A0K9NSK7"/>